<keyword evidence="1" id="KW-1133">Transmembrane helix</keyword>
<evidence type="ECO:0008006" key="5">
    <source>
        <dbReference type="Google" id="ProtNLM"/>
    </source>
</evidence>
<keyword evidence="1" id="KW-0812">Transmembrane</keyword>
<gene>
    <name evidence="3" type="ORF">GCM10009579_15690</name>
</gene>
<proteinExistence type="predicted"/>
<feature type="signal peptide" evidence="2">
    <location>
        <begin position="1"/>
        <end position="31"/>
    </location>
</feature>
<accession>A0ABN1WPF8</accession>
<keyword evidence="4" id="KW-1185">Reference proteome</keyword>
<evidence type="ECO:0000256" key="1">
    <source>
        <dbReference type="SAM" id="Phobius"/>
    </source>
</evidence>
<organism evidence="3 4">
    <name type="scientific">Streptomyces javensis</name>
    <dbReference type="NCBI Taxonomy" id="114698"/>
    <lineage>
        <taxon>Bacteria</taxon>
        <taxon>Bacillati</taxon>
        <taxon>Actinomycetota</taxon>
        <taxon>Actinomycetes</taxon>
        <taxon>Kitasatosporales</taxon>
        <taxon>Streptomycetaceae</taxon>
        <taxon>Streptomyces</taxon>
        <taxon>Streptomyces violaceusniger group</taxon>
    </lineage>
</organism>
<feature type="chain" id="PRO_5046924713" description="TPM domain-containing protein" evidence="2">
    <location>
        <begin position="32"/>
        <end position="461"/>
    </location>
</feature>
<feature type="transmembrane region" description="Helical" evidence="1">
    <location>
        <begin position="183"/>
        <end position="201"/>
    </location>
</feature>
<keyword evidence="1" id="KW-0472">Membrane</keyword>
<sequence length="461" mass="47258">MSGKTPRWGTLLLAVLVALTAVLLTAGGAHAETDVNKIGKALRSSPVYVDPGASDALSAGQARGLVAHIRTADVPVYVAVLPDNPAYGGERVFGRLRAAVDRPGVYAVALGSSFGAASDTSVLPGRTSQALAERNLRQHPHDLAAVLNGFVTDTATAIHDRTGQGSGGDQGARGSTSLSTGDAVAVLIVLAVVGGSGLYLVRRTRKQRRERERAALEQVRGAVEEDITAYGEKLGGTRFDPADPASTPEMADDYGRALDAYEEAKARSAAARRPEDVRPVTEALEEGRFALAVLEARREGGPLPERRPPCFFDPRHGPSVRDVPWAPPGGAQRSVPACAADATRIDDGRYPDARTVPVGGDRRRPYWDAGPAYGPWASGYFGGYGSMMLPGLLVGTLLGGSLGPDYGTGAFDGGFGDGGNGGFGDGGNGGDSGGGFDDGFGGGFGDGGGFDGGFGGGFGDG</sequence>
<comment type="caution">
    <text evidence="3">The sequence shown here is derived from an EMBL/GenBank/DDBJ whole genome shotgun (WGS) entry which is preliminary data.</text>
</comment>
<evidence type="ECO:0000313" key="3">
    <source>
        <dbReference type="EMBL" id="GAA1258532.1"/>
    </source>
</evidence>
<name>A0ABN1WPF8_9ACTN</name>
<keyword evidence="2" id="KW-0732">Signal</keyword>
<evidence type="ECO:0000313" key="4">
    <source>
        <dbReference type="Proteomes" id="UP001500282"/>
    </source>
</evidence>
<protein>
    <recommendedName>
        <fullName evidence="5">TPM domain-containing protein</fullName>
    </recommendedName>
</protein>
<dbReference type="Proteomes" id="UP001500282">
    <property type="component" value="Unassembled WGS sequence"/>
</dbReference>
<reference evidence="3 4" key="1">
    <citation type="journal article" date="2019" name="Int. J. Syst. Evol. Microbiol.">
        <title>The Global Catalogue of Microorganisms (GCM) 10K type strain sequencing project: providing services to taxonomists for standard genome sequencing and annotation.</title>
        <authorList>
            <consortium name="The Broad Institute Genomics Platform"/>
            <consortium name="The Broad Institute Genome Sequencing Center for Infectious Disease"/>
            <person name="Wu L."/>
            <person name="Ma J."/>
        </authorList>
    </citation>
    <scope>NUCLEOTIDE SEQUENCE [LARGE SCALE GENOMIC DNA]</scope>
    <source>
        <strain evidence="3 4">JCM 11448</strain>
    </source>
</reference>
<evidence type="ECO:0000256" key="2">
    <source>
        <dbReference type="SAM" id="SignalP"/>
    </source>
</evidence>
<dbReference type="EMBL" id="BAAAIH010000006">
    <property type="protein sequence ID" value="GAA1258532.1"/>
    <property type="molecule type" value="Genomic_DNA"/>
</dbReference>